<dbReference type="RefSeq" id="WP_205178142.1">
    <property type="nucleotide sequence ID" value="NZ_JAFBFH010000002.1"/>
</dbReference>
<evidence type="ECO:0008006" key="4">
    <source>
        <dbReference type="Google" id="ProtNLM"/>
    </source>
</evidence>
<evidence type="ECO:0000313" key="3">
    <source>
        <dbReference type="Proteomes" id="UP000823485"/>
    </source>
</evidence>
<feature type="transmembrane region" description="Helical" evidence="1">
    <location>
        <begin position="9"/>
        <end position="29"/>
    </location>
</feature>
<keyword evidence="1" id="KW-1133">Transmembrane helix</keyword>
<proteinExistence type="predicted"/>
<keyword evidence="1" id="KW-0472">Membrane</keyword>
<dbReference type="Proteomes" id="UP000823485">
    <property type="component" value="Unassembled WGS sequence"/>
</dbReference>
<keyword evidence="3" id="KW-1185">Reference proteome</keyword>
<protein>
    <recommendedName>
        <fullName evidence="4">DUF3995 domain-containing protein</fullName>
    </recommendedName>
</protein>
<evidence type="ECO:0000256" key="1">
    <source>
        <dbReference type="SAM" id="Phobius"/>
    </source>
</evidence>
<sequence length="173" mass="20012">MGIKINQYFLYVGVLWTVLFAGMSFYWAMGGMNGVKSLGGAIYEQALHPDPAFIIVVWITGFIKLLGAILLLMLLVNWRNSWIKKVLYFIIKSAGILLFVYGLVNFMTIALHALGILDLELDRYATFWRLLFWEPYWMAGGLFYFFSLKKEYVASGHTLSHKSSERFSRYNKH</sequence>
<organism evidence="2 3">
    <name type="scientific">Siminovitchia thermophila</name>
    <dbReference type="NCBI Taxonomy" id="1245522"/>
    <lineage>
        <taxon>Bacteria</taxon>
        <taxon>Bacillati</taxon>
        <taxon>Bacillota</taxon>
        <taxon>Bacilli</taxon>
        <taxon>Bacillales</taxon>
        <taxon>Bacillaceae</taxon>
        <taxon>Siminovitchia</taxon>
    </lineage>
</organism>
<feature type="transmembrane region" description="Helical" evidence="1">
    <location>
        <begin position="126"/>
        <end position="146"/>
    </location>
</feature>
<gene>
    <name evidence="2" type="ORF">JOC94_000360</name>
</gene>
<keyword evidence="1" id="KW-0812">Transmembrane</keyword>
<feature type="transmembrane region" description="Helical" evidence="1">
    <location>
        <begin position="52"/>
        <end position="75"/>
    </location>
</feature>
<dbReference type="EMBL" id="JAFBFH010000002">
    <property type="protein sequence ID" value="MBM7713392.1"/>
    <property type="molecule type" value="Genomic_DNA"/>
</dbReference>
<accession>A0ABS2R177</accession>
<comment type="caution">
    <text evidence="2">The sequence shown here is derived from an EMBL/GenBank/DDBJ whole genome shotgun (WGS) entry which is preliminary data.</text>
</comment>
<dbReference type="InterPro" id="IPR025058">
    <property type="entry name" value="DUF3995"/>
</dbReference>
<name>A0ABS2R177_9BACI</name>
<feature type="transmembrane region" description="Helical" evidence="1">
    <location>
        <begin position="87"/>
        <end position="114"/>
    </location>
</feature>
<reference evidence="2 3" key="1">
    <citation type="submission" date="2021-01" db="EMBL/GenBank/DDBJ databases">
        <title>Genomic Encyclopedia of Type Strains, Phase IV (KMG-IV): sequencing the most valuable type-strain genomes for metagenomic binning, comparative biology and taxonomic classification.</title>
        <authorList>
            <person name="Goeker M."/>
        </authorList>
    </citation>
    <scope>NUCLEOTIDE SEQUENCE [LARGE SCALE GENOMIC DNA]</scope>
    <source>
        <strain evidence="2 3">DSM 105453</strain>
    </source>
</reference>
<dbReference type="Pfam" id="PF13160">
    <property type="entry name" value="DUF3995"/>
    <property type="match status" value="1"/>
</dbReference>
<evidence type="ECO:0000313" key="2">
    <source>
        <dbReference type="EMBL" id="MBM7713392.1"/>
    </source>
</evidence>